<dbReference type="EMBL" id="JAPVEA010000008">
    <property type="protein sequence ID" value="KAJ5438029.1"/>
    <property type="molecule type" value="Genomic_DNA"/>
</dbReference>
<organism evidence="2 3">
    <name type="scientific">Penicillium daleae</name>
    <dbReference type="NCBI Taxonomy" id="63821"/>
    <lineage>
        <taxon>Eukaryota</taxon>
        <taxon>Fungi</taxon>
        <taxon>Dikarya</taxon>
        <taxon>Ascomycota</taxon>
        <taxon>Pezizomycotina</taxon>
        <taxon>Eurotiomycetes</taxon>
        <taxon>Eurotiomycetidae</taxon>
        <taxon>Eurotiales</taxon>
        <taxon>Aspergillaceae</taxon>
        <taxon>Penicillium</taxon>
    </lineage>
</organism>
<feature type="region of interest" description="Disordered" evidence="1">
    <location>
        <begin position="1"/>
        <end position="25"/>
    </location>
</feature>
<dbReference type="GeneID" id="81602652"/>
<feature type="region of interest" description="Disordered" evidence="1">
    <location>
        <begin position="71"/>
        <end position="208"/>
    </location>
</feature>
<feature type="compositionally biased region" description="Basic residues" evidence="1">
    <location>
        <begin position="97"/>
        <end position="107"/>
    </location>
</feature>
<protein>
    <submittedName>
        <fullName evidence="2">Uncharacterized protein</fullName>
    </submittedName>
</protein>
<comment type="caution">
    <text evidence="2">The sequence shown here is derived from an EMBL/GenBank/DDBJ whole genome shotgun (WGS) entry which is preliminary data.</text>
</comment>
<accession>A0AAD6FYI5</accession>
<dbReference type="AlphaFoldDB" id="A0AAD6FYI5"/>
<feature type="compositionally biased region" description="Acidic residues" evidence="1">
    <location>
        <begin position="158"/>
        <end position="168"/>
    </location>
</feature>
<dbReference type="Proteomes" id="UP001213681">
    <property type="component" value="Unassembled WGS sequence"/>
</dbReference>
<gene>
    <name evidence="2" type="ORF">N7458_009027</name>
</gene>
<feature type="compositionally biased region" description="Acidic residues" evidence="1">
    <location>
        <begin position="112"/>
        <end position="130"/>
    </location>
</feature>
<proteinExistence type="predicted"/>
<evidence type="ECO:0000313" key="3">
    <source>
        <dbReference type="Proteomes" id="UP001213681"/>
    </source>
</evidence>
<name>A0AAD6FYI5_9EURO</name>
<feature type="region of interest" description="Disordered" evidence="1">
    <location>
        <begin position="383"/>
        <end position="409"/>
    </location>
</feature>
<keyword evidence="3" id="KW-1185">Reference proteome</keyword>
<reference evidence="2" key="2">
    <citation type="journal article" date="2023" name="IMA Fungus">
        <title>Comparative genomic study of the Penicillium genus elucidates a diverse pangenome and 15 lateral gene transfer events.</title>
        <authorList>
            <person name="Petersen C."/>
            <person name="Sorensen T."/>
            <person name="Nielsen M.R."/>
            <person name="Sondergaard T.E."/>
            <person name="Sorensen J.L."/>
            <person name="Fitzpatrick D.A."/>
            <person name="Frisvad J.C."/>
            <person name="Nielsen K.L."/>
        </authorList>
    </citation>
    <scope>NUCLEOTIDE SEQUENCE</scope>
    <source>
        <strain evidence="2">IBT 16125</strain>
    </source>
</reference>
<evidence type="ECO:0000256" key="1">
    <source>
        <dbReference type="SAM" id="MobiDB-lite"/>
    </source>
</evidence>
<feature type="compositionally biased region" description="Acidic residues" evidence="1">
    <location>
        <begin position="187"/>
        <end position="208"/>
    </location>
</feature>
<dbReference type="RefSeq" id="XP_056761258.1">
    <property type="nucleotide sequence ID" value="XM_056912409.1"/>
</dbReference>
<evidence type="ECO:0000313" key="2">
    <source>
        <dbReference type="EMBL" id="KAJ5438029.1"/>
    </source>
</evidence>
<reference evidence="2" key="1">
    <citation type="submission" date="2022-12" db="EMBL/GenBank/DDBJ databases">
        <authorList>
            <person name="Petersen C."/>
        </authorList>
    </citation>
    <scope>NUCLEOTIDE SEQUENCE</scope>
    <source>
        <strain evidence="2">IBT 16125</strain>
    </source>
</reference>
<sequence length="409" mass="44167">MASTRKGGGEATPGNIGKKPRKEKRQLVRWDQDLDTLLLLTVQSACNLTGFTEGAIVQHLSKLRIRREAAGQRVPPPLRRSVTAAAAASGGKGGLKSGRKNTRKRKGRSDALDEDSSDGLDAQEEDDSDPEYIQNKKKHNARRSSFSISKKTKLGLKDDDEEDDDDDALMCSGAPFLQHTGPNLESDLGDSDSEVSDDDDAALDLDDEFDSDSYAAKIKLEKASPTPGLSRVIKLPVSLRSRDQDALKSIRSVADNTPPPSSQAGTWNQSYAPNDPAMMNNNMGSMYGPQGPWYPGQMATSQGNENPFQTAPGHMYWPMPTPVVNNRILAPNDFTWSPHTPAFASGRGGTLAVSGHPVPSWASVTATAGESPSQAMDPASWFLNSNVFDPDDDIDAKENHGQNQGGEEY</sequence>